<accession>A0A6J4V495</accession>
<gene>
    <name evidence="2" type="ORF">AVDCRST_MAG59-3315</name>
</gene>
<evidence type="ECO:0000256" key="1">
    <source>
        <dbReference type="SAM" id="MobiDB-lite"/>
    </source>
</evidence>
<protein>
    <submittedName>
        <fullName evidence="2">Uncharacterized protein</fullName>
    </submittedName>
</protein>
<dbReference type="AlphaFoldDB" id="A0A6J4V495"/>
<feature type="region of interest" description="Disordered" evidence="1">
    <location>
        <begin position="67"/>
        <end position="90"/>
    </location>
</feature>
<proteinExistence type="predicted"/>
<evidence type="ECO:0000313" key="2">
    <source>
        <dbReference type="EMBL" id="CAA9569087.1"/>
    </source>
</evidence>
<dbReference type="EMBL" id="CADCWF010000232">
    <property type="protein sequence ID" value="CAA9569087.1"/>
    <property type="molecule type" value="Genomic_DNA"/>
</dbReference>
<organism evidence="2">
    <name type="scientific">uncultured Thermomicrobiales bacterium</name>
    <dbReference type="NCBI Taxonomy" id="1645740"/>
    <lineage>
        <taxon>Bacteria</taxon>
        <taxon>Pseudomonadati</taxon>
        <taxon>Thermomicrobiota</taxon>
        <taxon>Thermomicrobia</taxon>
        <taxon>Thermomicrobiales</taxon>
        <taxon>environmental samples</taxon>
    </lineage>
</organism>
<sequence length="90" mass="9362">MSDQAETAAAPSTQEVLDEVLRTTLSAVELAGKVVRGEARTATGTDLATAMAVIERAPALIERLQGLLPRQSPRLGSTQPGASGRPTPPR</sequence>
<name>A0A6J4V495_9BACT</name>
<reference evidence="2" key="1">
    <citation type="submission" date="2020-02" db="EMBL/GenBank/DDBJ databases">
        <authorList>
            <person name="Meier V. D."/>
        </authorList>
    </citation>
    <scope>NUCLEOTIDE SEQUENCE</scope>
    <source>
        <strain evidence="2">AVDCRST_MAG59</strain>
    </source>
</reference>